<accession>A0A1Y3PAR7</accession>
<comment type="caution">
    <text evidence="1">The sequence shown here is derived from an EMBL/GenBank/DDBJ whole genome shotgun (WGS) entry which is preliminary data.</text>
</comment>
<reference evidence="2" key="1">
    <citation type="submission" date="2016-06" db="EMBL/GenBank/DDBJ databases">
        <authorList>
            <person name="Nascimento L."/>
            <person name="Pereira R.V."/>
            <person name="Martins L.F."/>
            <person name="Quaggio R.B."/>
            <person name="Silva A.M."/>
            <person name="Setubal J.C."/>
        </authorList>
    </citation>
    <scope>NUCLEOTIDE SEQUENCE [LARGE SCALE GENOMIC DNA]</scope>
</reference>
<protein>
    <recommendedName>
        <fullName evidence="3">ATP-grasp domain-containing protein</fullName>
    </recommendedName>
</protein>
<proteinExistence type="predicted"/>
<gene>
    <name evidence="1" type="ORF">BAA01_00970</name>
</gene>
<dbReference type="Proteomes" id="UP000196475">
    <property type="component" value="Unassembled WGS sequence"/>
</dbReference>
<evidence type="ECO:0000313" key="1">
    <source>
        <dbReference type="EMBL" id="OUM84422.1"/>
    </source>
</evidence>
<evidence type="ECO:0008006" key="3">
    <source>
        <dbReference type="Google" id="ProtNLM"/>
    </source>
</evidence>
<dbReference type="EMBL" id="LZRT01000130">
    <property type="protein sequence ID" value="OUM84422.1"/>
    <property type="molecule type" value="Genomic_DNA"/>
</dbReference>
<dbReference type="SUPFAM" id="SSF56059">
    <property type="entry name" value="Glutathione synthetase ATP-binding domain-like"/>
    <property type="match status" value="1"/>
</dbReference>
<organism evidence="1 2">
    <name type="scientific">Bacillus thermozeamaize</name>
    <dbReference type="NCBI Taxonomy" id="230954"/>
    <lineage>
        <taxon>Bacteria</taxon>
        <taxon>Bacillati</taxon>
        <taxon>Bacillota</taxon>
        <taxon>Bacilli</taxon>
        <taxon>Bacillales</taxon>
        <taxon>Bacillaceae</taxon>
        <taxon>Bacillus</taxon>
    </lineage>
</organism>
<name>A0A1Y3PAR7_9BACI</name>
<dbReference type="InterPro" id="IPR026838">
    <property type="entry name" value="YheC/D"/>
</dbReference>
<evidence type="ECO:0000313" key="2">
    <source>
        <dbReference type="Proteomes" id="UP000196475"/>
    </source>
</evidence>
<dbReference type="Pfam" id="PF14398">
    <property type="entry name" value="ATPgrasp_YheCD"/>
    <property type="match status" value="1"/>
</dbReference>
<dbReference type="AlphaFoldDB" id="A0A1Y3PAR7"/>
<sequence>MDVTVKRREENGNQCLLSADLFEALELVENKKYTLHVGHSNATVTFKKRQGKISRLSLPHTIFEQLHLLHGMKLNIWKAGDAIYLGPVVGIFVNPTYITNLSKGNIPLTAKKDIQANAVAKCLIYFFSTDHIDWKAKTIQGYTVAPQSNQWTSQTCPFPNVIYDCGVHFPTDQKGKVKRIRQRFREDPGIQFINNSDYLGKWALYTKLSKYKEMRPYLPETIRYQSVEDLHTMLAKHPLVYVKSFYGSRGREVMTVRKTENGYVIKFYHGVLKSTFVKRFDQIVHLINRFFGDKPLILQEGINVLTYKGRRLDFRLLICKNGSGQWQVIYNQANVAKPGATITTIGKNYKNYDQVYRYFQKTGQCNSMPTDKKLRKETIKIAQYIEKEFGPHGEIGMDMAVDRNGKIWFIEANAKPEKLPIPGLEDTKGVSPQFLSTFQYATFLTKKACGAL</sequence>